<evidence type="ECO:0000313" key="2">
    <source>
        <dbReference type="Proteomes" id="UP001241377"/>
    </source>
</evidence>
<dbReference type="Proteomes" id="UP001241377">
    <property type="component" value="Unassembled WGS sequence"/>
</dbReference>
<keyword evidence="2" id="KW-1185">Reference proteome</keyword>
<accession>A0ACC2V5J6</accession>
<comment type="caution">
    <text evidence="1">The sequence shown here is derived from an EMBL/GenBank/DDBJ whole genome shotgun (WGS) entry which is preliminary data.</text>
</comment>
<organism evidence="1 2">
    <name type="scientific">Naganishia cerealis</name>
    <dbReference type="NCBI Taxonomy" id="610337"/>
    <lineage>
        <taxon>Eukaryota</taxon>
        <taxon>Fungi</taxon>
        <taxon>Dikarya</taxon>
        <taxon>Basidiomycota</taxon>
        <taxon>Agaricomycotina</taxon>
        <taxon>Tremellomycetes</taxon>
        <taxon>Filobasidiales</taxon>
        <taxon>Filobasidiaceae</taxon>
        <taxon>Naganishia</taxon>
    </lineage>
</organism>
<protein>
    <submittedName>
        <fullName evidence="1">Uncharacterized protein</fullName>
    </submittedName>
</protein>
<name>A0ACC2V5J6_9TREE</name>
<proteinExistence type="predicted"/>
<gene>
    <name evidence="1" type="ORF">QFC19_008160</name>
</gene>
<reference evidence="1" key="1">
    <citation type="submission" date="2023-04" db="EMBL/GenBank/DDBJ databases">
        <title>Draft Genome sequencing of Naganishia species isolated from polar environments using Oxford Nanopore Technology.</title>
        <authorList>
            <person name="Leo P."/>
            <person name="Venkateswaran K."/>
        </authorList>
    </citation>
    <scope>NUCLEOTIDE SEQUENCE</scope>
    <source>
        <strain evidence="1">MNA-CCFEE 5261</strain>
    </source>
</reference>
<sequence length="585" mass="59884">MLFGIQSLTTWIAVLFLLASAQETVAKPGSGADAQRPRRRATHSGQSVKRSIPQLQLRHNVQHHVKRSLSSDWLIKEKERLNARYEDVESLAKRSQATLANQDYDASYSASVSIGTPAQTFDVALDTGSADLWVAGKTCASSTCSGLSLFDASKSTTLKNATTAFTITYGSGNAQGYLASDTVTLAGDTVSSQTFAVIQSMSAALINEPLSGLMGLGFSSLSVSKSTPWWVNLVTSKWSDPLFAFYLKRYRNVVSASSTESDGGVVSFGELDSSVYTGDVTYVSVADNKQAYWNIPIAGISSQGTTVSLGSSVNAAIDTGTTLIGGPASIVAAIYAAIPGSQAMTGSYAGYYEYPCSTAISFKMTFGTFTVEITQADFNIGSFGVDGSMCIGGVYVQSLSSTSSIQWIVGDTMLKNVYSVYRYSPAAVGFAKLASDTTSTGSSSSSSGSSASSASSASGASSSIPSSRASSTGSTSGSATLGSAVSSGTMSGTSNASQASASSSSSVASGSTASTVTNSDGVFIGTSTTMREASVPTAIDSTATSTSASPATTSSSASAAAAVFTMGYMQVALVTGFTIFGMVLL</sequence>
<evidence type="ECO:0000313" key="1">
    <source>
        <dbReference type="EMBL" id="KAJ9093926.1"/>
    </source>
</evidence>
<dbReference type="EMBL" id="JASBWR010000117">
    <property type="protein sequence ID" value="KAJ9093926.1"/>
    <property type="molecule type" value="Genomic_DNA"/>
</dbReference>